<feature type="domain" description="Peptidase C45 hydrolase" evidence="2">
    <location>
        <begin position="196"/>
        <end position="423"/>
    </location>
</feature>
<dbReference type="PANTHER" id="PTHR35190:SF2">
    <property type="entry name" value="PROTEIN DCD1B"/>
    <property type="match status" value="1"/>
</dbReference>
<dbReference type="InterPro" id="IPR047794">
    <property type="entry name" value="C45_proenzyme-like"/>
</dbReference>
<reference evidence="4" key="1">
    <citation type="journal article" date="2019" name="Int. J. Syst. Evol. Microbiol.">
        <title>The Global Catalogue of Microorganisms (GCM) 10K type strain sequencing project: providing services to taxonomists for standard genome sequencing and annotation.</title>
        <authorList>
            <consortium name="The Broad Institute Genomics Platform"/>
            <consortium name="The Broad Institute Genome Sequencing Center for Infectious Disease"/>
            <person name="Wu L."/>
            <person name="Ma J."/>
        </authorList>
    </citation>
    <scope>NUCLEOTIDE SEQUENCE [LARGE SCALE GENOMIC DNA]</scope>
    <source>
        <strain evidence="4">JCM 31920</strain>
    </source>
</reference>
<feature type="transmembrane region" description="Helical" evidence="1">
    <location>
        <begin position="12"/>
        <end position="31"/>
    </location>
</feature>
<keyword evidence="1" id="KW-0472">Membrane</keyword>
<evidence type="ECO:0000313" key="4">
    <source>
        <dbReference type="Proteomes" id="UP001501508"/>
    </source>
</evidence>
<name>A0ABP8M1I2_9BACT</name>
<evidence type="ECO:0000256" key="1">
    <source>
        <dbReference type="SAM" id="Phobius"/>
    </source>
</evidence>
<gene>
    <name evidence="3" type="ORF">GCM10023091_22750</name>
</gene>
<keyword evidence="4" id="KW-1185">Reference proteome</keyword>
<dbReference type="Proteomes" id="UP001501508">
    <property type="component" value="Unassembled WGS sequence"/>
</dbReference>
<dbReference type="Pfam" id="PF03417">
    <property type="entry name" value="AAT"/>
    <property type="match status" value="1"/>
</dbReference>
<dbReference type="InterPro" id="IPR029055">
    <property type="entry name" value="Ntn_hydrolases_N"/>
</dbReference>
<dbReference type="SUPFAM" id="SSF56235">
    <property type="entry name" value="N-terminal nucleophile aminohydrolases (Ntn hydrolases)"/>
    <property type="match status" value="1"/>
</dbReference>
<dbReference type="NCBIfam" id="NF040521">
    <property type="entry name" value="C45_proenzyme"/>
    <property type="match status" value="1"/>
</dbReference>
<proteinExistence type="predicted"/>
<dbReference type="InterPro" id="IPR005079">
    <property type="entry name" value="Peptidase_C45_hydrolase"/>
</dbReference>
<comment type="caution">
    <text evidence="3">The sequence shown here is derived from an EMBL/GenBank/DDBJ whole genome shotgun (WGS) entry which is preliminary data.</text>
</comment>
<evidence type="ECO:0000313" key="3">
    <source>
        <dbReference type="EMBL" id="GAA4439876.1"/>
    </source>
</evidence>
<keyword evidence="1" id="KW-1133">Transmembrane helix</keyword>
<accession>A0ABP8M1I2</accession>
<keyword evidence="1" id="KW-0812">Transmembrane</keyword>
<evidence type="ECO:0000259" key="2">
    <source>
        <dbReference type="Pfam" id="PF03417"/>
    </source>
</evidence>
<dbReference type="PANTHER" id="PTHR35190">
    <property type="entry name" value="PROTEIN DCD1B"/>
    <property type="match status" value="1"/>
</dbReference>
<organism evidence="3 4">
    <name type="scientific">Ravibacter arvi</name>
    <dbReference type="NCBI Taxonomy" id="2051041"/>
    <lineage>
        <taxon>Bacteria</taxon>
        <taxon>Pseudomonadati</taxon>
        <taxon>Bacteroidota</taxon>
        <taxon>Cytophagia</taxon>
        <taxon>Cytophagales</taxon>
        <taxon>Spirosomataceae</taxon>
        <taxon>Ravibacter</taxon>
    </lineage>
</organism>
<dbReference type="Gene3D" id="3.60.60.10">
    <property type="entry name" value="Penicillin V Acylase, Chain A"/>
    <property type="match status" value="1"/>
</dbReference>
<dbReference type="RefSeq" id="WP_345029040.1">
    <property type="nucleotide sequence ID" value="NZ_BAABEY010000023.1"/>
</dbReference>
<sequence length="558" mass="63039">MQVKSSRRKILFRLLAGLVVCCGGLLVWFHLRTKLETPETGPLPKVGAREKVGPDHYRIGNNWLRKNRFGIWEMYLEGPPLERGLIYGKLARELVNEQEEVFVAQIRNMIPSEIWLKSLKYFVGWFNRDIDQYVQPENLQEIYGISRSFSDQFNFIGEPYYRVLNYHAAHDIGHALTDLNMVGCTSFAANHELSADSTLMIGRNFDFNMGDRFAENKLVLFLKPEKGYALASVTWAGFTGVVSGMNEKGLTVTLNAAKSDIPYQAKTPISLLAREILQYAANISEAIAIAAKRETFVSESLLIGSAEDGKAVVIEKTPSKMDVYDSKASLTVCSNHYQGPTLSRDPANLENIRESDSEYRFRRMRQLIDRNLPLTPGKSASILRDQLGMDDKFLGYGNPKAINQLLAHHAVLFKPAHRKMWVSANPYQLGAFVSYDLGKVFTPVTYVTDSTGLLPADPFLVSAGYKHFESFKKTRNRITSHLMTGKPLVLSDREISDFIAANPESYAPYELLGAYFRQQKKYPEAAGYFRKALTKELPSEKDRKTLTRKLEDALAEVK</sequence>
<dbReference type="InterPro" id="IPR047803">
    <property type="entry name" value="DCD1A/B-like"/>
</dbReference>
<dbReference type="EMBL" id="BAABEY010000023">
    <property type="protein sequence ID" value="GAA4439876.1"/>
    <property type="molecule type" value="Genomic_DNA"/>
</dbReference>
<protein>
    <submittedName>
        <fullName evidence="3">Acyl-CoA--6-aminopenicillanic acid acyl-transferase</fullName>
    </submittedName>
</protein>